<organism evidence="3">
    <name type="scientific">viral metagenome</name>
    <dbReference type="NCBI Taxonomy" id="1070528"/>
    <lineage>
        <taxon>unclassified sequences</taxon>
        <taxon>metagenomes</taxon>
        <taxon>organismal metagenomes</taxon>
    </lineage>
</organism>
<keyword evidence="1" id="KW-0175">Coiled coil</keyword>
<gene>
    <name evidence="3" type="ORF">MM415B00367_0023</name>
</gene>
<dbReference type="EMBL" id="MT141548">
    <property type="protein sequence ID" value="QJA66046.1"/>
    <property type="molecule type" value="Genomic_DNA"/>
</dbReference>
<evidence type="ECO:0000259" key="2">
    <source>
        <dbReference type="Pfam" id="PF13511"/>
    </source>
</evidence>
<protein>
    <recommendedName>
        <fullName evidence="2">DUF4124 domain-containing protein</fullName>
    </recommendedName>
</protein>
<proteinExistence type="predicted"/>
<name>A0A6M3J7Z3_9ZZZZ</name>
<dbReference type="AlphaFoldDB" id="A0A6M3J7Z3"/>
<dbReference type="InterPro" id="IPR025392">
    <property type="entry name" value="DUF4124"/>
</dbReference>
<feature type="coiled-coil region" evidence="1">
    <location>
        <begin position="56"/>
        <end position="89"/>
    </location>
</feature>
<accession>A0A6M3J7Z3</accession>
<sequence length="167" mass="18859">MRLILMPLFIIALLSMPASASKIFKCLDGVGRVVFSDSECGAGAEVIQYQHPETPLDKIKRELAEAKVQREAQRKISEAEQRKRAEFNAQQKTLRASSCRARFMQLGLKIGMQRSALLRDQLWQFPDDVSKTTTASGVTEYWVFNACEGYGSVRLYLTNELLTSIHN</sequence>
<evidence type="ECO:0000256" key="1">
    <source>
        <dbReference type="SAM" id="Coils"/>
    </source>
</evidence>
<reference evidence="3" key="1">
    <citation type="submission" date="2020-03" db="EMBL/GenBank/DDBJ databases">
        <title>The deep terrestrial virosphere.</title>
        <authorList>
            <person name="Holmfeldt K."/>
            <person name="Nilsson E."/>
            <person name="Simone D."/>
            <person name="Lopez-Fernandez M."/>
            <person name="Wu X."/>
            <person name="de Brujin I."/>
            <person name="Lundin D."/>
            <person name="Andersson A."/>
            <person name="Bertilsson S."/>
            <person name="Dopson M."/>
        </authorList>
    </citation>
    <scope>NUCLEOTIDE SEQUENCE</scope>
    <source>
        <strain evidence="3">MM415B00367</strain>
    </source>
</reference>
<dbReference type="Pfam" id="PF13511">
    <property type="entry name" value="DUF4124"/>
    <property type="match status" value="1"/>
</dbReference>
<feature type="domain" description="DUF4124" evidence="2">
    <location>
        <begin position="12"/>
        <end position="50"/>
    </location>
</feature>
<evidence type="ECO:0000313" key="3">
    <source>
        <dbReference type="EMBL" id="QJA66046.1"/>
    </source>
</evidence>